<keyword evidence="3" id="KW-1185">Reference proteome</keyword>
<dbReference type="PANTHER" id="PTHR42895">
    <property type="entry name" value="IRON-SULFUR CLUSTER-BINDING PROTEIN-RELATED"/>
    <property type="match status" value="1"/>
</dbReference>
<dbReference type="Pfam" id="PF17650">
    <property type="entry name" value="RACo_linker"/>
    <property type="match status" value="1"/>
</dbReference>
<dbReference type="PROSITE" id="PS51085">
    <property type="entry name" value="2FE2S_FER_2"/>
    <property type="match status" value="1"/>
</dbReference>
<feature type="domain" description="2Fe-2S ferredoxin-type" evidence="1">
    <location>
        <begin position="4"/>
        <end position="95"/>
    </location>
</feature>
<reference evidence="2" key="1">
    <citation type="submission" date="2020-12" db="EMBL/GenBank/DDBJ databases">
        <title>Clostridium thailandense sp. nov., a novel acetogenic bacterium isolated from peat land soil in Thailand.</title>
        <authorList>
            <person name="Chaikitkaew S."/>
            <person name="Birkeland N.K."/>
        </authorList>
    </citation>
    <scope>NUCLEOTIDE SEQUENCE</scope>
    <source>
        <strain evidence="2">PL3</strain>
    </source>
</reference>
<comment type="caution">
    <text evidence="2">The sequence shown here is derived from an EMBL/GenBank/DDBJ whole genome shotgun (WGS) entry which is preliminary data.</text>
</comment>
<dbReference type="InterPro" id="IPR027980">
    <property type="entry name" value="RACo_C"/>
</dbReference>
<dbReference type="InterPro" id="IPR052911">
    <property type="entry name" value="Corrinoid_activation_enz"/>
</dbReference>
<dbReference type="Pfam" id="PF17651">
    <property type="entry name" value="Raco_middle"/>
    <property type="match status" value="1"/>
</dbReference>
<dbReference type="Pfam" id="PF00111">
    <property type="entry name" value="Fer2"/>
    <property type="match status" value="1"/>
</dbReference>
<dbReference type="RefSeq" id="WP_218319859.1">
    <property type="nucleotide sequence ID" value="NZ_JAEEGC010000034.1"/>
</dbReference>
<proteinExistence type="predicted"/>
<evidence type="ECO:0000259" key="1">
    <source>
        <dbReference type="PROSITE" id="PS51085"/>
    </source>
</evidence>
<dbReference type="PANTHER" id="PTHR42895:SF1">
    <property type="entry name" value="IRON-SULFUR CLUSTER PROTEIN"/>
    <property type="match status" value="1"/>
</dbReference>
<dbReference type="InterPro" id="IPR001041">
    <property type="entry name" value="2Fe-2S_ferredoxin-type"/>
</dbReference>
<accession>A0A949X257</accession>
<evidence type="ECO:0000313" key="3">
    <source>
        <dbReference type="Proteomes" id="UP000694308"/>
    </source>
</evidence>
<dbReference type="InterPro" id="IPR040506">
    <property type="entry name" value="RACo_linker"/>
</dbReference>
<dbReference type="EMBL" id="JAEEGC010000034">
    <property type="protein sequence ID" value="MBV7272824.1"/>
    <property type="molecule type" value="Genomic_DNA"/>
</dbReference>
<dbReference type="Pfam" id="PF14574">
    <property type="entry name" value="RACo_C_ter"/>
    <property type="match status" value="1"/>
</dbReference>
<protein>
    <submittedName>
        <fullName evidence="2">DUF4445 domain-containing protein</fullName>
    </submittedName>
</protein>
<evidence type="ECO:0000313" key="2">
    <source>
        <dbReference type="EMBL" id="MBV7272824.1"/>
    </source>
</evidence>
<organism evidence="2 3">
    <name type="scientific">Clostridium thailandense</name>
    <dbReference type="NCBI Taxonomy" id="2794346"/>
    <lineage>
        <taxon>Bacteria</taxon>
        <taxon>Bacillati</taxon>
        <taxon>Bacillota</taxon>
        <taxon>Clostridia</taxon>
        <taxon>Eubacteriales</taxon>
        <taxon>Clostridiaceae</taxon>
        <taxon>Clostridium</taxon>
    </lineage>
</organism>
<dbReference type="InterPro" id="IPR041414">
    <property type="entry name" value="Raco-like_middle"/>
</dbReference>
<dbReference type="CDD" id="cd00207">
    <property type="entry name" value="fer2"/>
    <property type="match status" value="1"/>
</dbReference>
<dbReference type="Proteomes" id="UP000694308">
    <property type="component" value="Unassembled WGS sequence"/>
</dbReference>
<sequence>MNNYTITFEPGNRKIIVPEGSSIKEALTSAGLDFDFPCGGRGTCGKCRIKVLEKNLDPTEKELKYLEEKELLEGIRLACQIEIHDNITLQLNTEKENTHNILKTSTERSYSVEPLIQKVYTAVKAPTLEDQSSDFKRLKESIMLKYPNCKAVKIKIDALQDLPYKIRESEQSVTVIIDKNEIIGVEQGNTTNKMLGIAFDIGTTTIVAYLMDLYTGKELAVSSSLNPQVKFGADVISRTSYANQNEDGIKTMQDALLKIMNKLIDNTVEISGLSRKDIYAITVVGNTCMHHLFLGLTPRYIAAAPYVPVISETIELDAFKLNFNINKAGKVFVLPNIAGFVGADTVAVVLATEMDKSKDIKLAIDIGTNGEMVLGSSKKLVSCSTAAGPAFEGAQISSGMRGASGAIDHIRFGEALTYTVIDNEKPKGICGSGLLDIIACFVEFGIINKRGKILSPDKFTNPAAKAYENHIISYDGANAFLVVPESETSHGRPIMITQDDVTSLQLAKGSIAAGIKILIDKCGVNIDDINEVLLAGAFGNYMDPHSACMIGLIPKELESKIRMVGNAAGTGAKLALVSRSEYEHSNTIASSVKYVELAAEQSFNKAFAKGLQF</sequence>
<gene>
    <name evidence="2" type="ORF">I6U48_07845</name>
</gene>
<name>A0A949X257_9CLOT</name>
<dbReference type="AlphaFoldDB" id="A0A949X257"/>
<dbReference type="GO" id="GO:0051536">
    <property type="term" value="F:iron-sulfur cluster binding"/>
    <property type="evidence" value="ECO:0007669"/>
    <property type="project" value="InterPro"/>
</dbReference>